<evidence type="ECO:0000313" key="3">
    <source>
        <dbReference type="WBParaSite" id="maker-unitig_40760-snap-gene-0.2-mRNA-1"/>
    </source>
</evidence>
<organism evidence="2 3">
    <name type="scientific">Macrostomum lignano</name>
    <dbReference type="NCBI Taxonomy" id="282301"/>
    <lineage>
        <taxon>Eukaryota</taxon>
        <taxon>Metazoa</taxon>
        <taxon>Spiralia</taxon>
        <taxon>Lophotrochozoa</taxon>
        <taxon>Platyhelminthes</taxon>
        <taxon>Rhabditophora</taxon>
        <taxon>Macrostomorpha</taxon>
        <taxon>Macrostomida</taxon>
        <taxon>Macrostomidae</taxon>
        <taxon>Macrostomum</taxon>
    </lineage>
</organism>
<accession>A0A1I8FN86</accession>
<dbReference type="WBParaSite" id="maker-unitig_40760-snap-gene-0.2-mRNA-1">
    <property type="protein sequence ID" value="maker-unitig_40760-snap-gene-0.2-mRNA-1"/>
    <property type="gene ID" value="maker-unitig_40760-snap-gene-0.2"/>
</dbReference>
<proteinExistence type="predicted"/>
<feature type="compositionally biased region" description="Basic and acidic residues" evidence="1">
    <location>
        <begin position="228"/>
        <end position="245"/>
    </location>
</feature>
<name>A0A1I8FN86_9PLAT</name>
<protein>
    <submittedName>
        <fullName evidence="3">Homeobox_KN domain-containing protein</fullName>
    </submittedName>
</protein>
<reference evidence="3" key="1">
    <citation type="submission" date="2016-11" db="UniProtKB">
        <authorList>
            <consortium name="WormBaseParasite"/>
        </authorList>
    </citation>
    <scope>IDENTIFICATION</scope>
</reference>
<evidence type="ECO:0000256" key="1">
    <source>
        <dbReference type="SAM" id="MobiDB-lite"/>
    </source>
</evidence>
<keyword evidence="2" id="KW-1185">Reference proteome</keyword>
<evidence type="ECO:0000313" key="2">
    <source>
        <dbReference type="Proteomes" id="UP000095280"/>
    </source>
</evidence>
<dbReference type="AlphaFoldDB" id="A0A1I8FN86"/>
<dbReference type="Proteomes" id="UP000095280">
    <property type="component" value="Unplaced"/>
</dbReference>
<feature type="region of interest" description="Disordered" evidence="1">
    <location>
        <begin position="226"/>
        <end position="245"/>
    </location>
</feature>
<sequence length="245" mass="27121">MALVRLELIGTAGSRIFRVNAQPVPLAAVRPTRSTSSPITEGALISSAIPAAWRLSDLELQRIPVLQLQSFLPLLWLLAVRPMEPAEGRPCKPAAELKDWLLGGAEEPCCCPAEAEGRRQAEKRGFRGTLRFARQLMEAQPSYNKAAVIISTAQLLTTMKCPVPKARPAAAPGARSRPVEPAEGVRLQVLPWRRPKRRRCRLSDQQWADDEEALLLSLLRPQRAAAQAEKRGFRNSPEVRKATME</sequence>